<dbReference type="RefSeq" id="WP_064715411.1">
    <property type="nucleotide sequence ID" value="NZ_JMTM01000046.1"/>
</dbReference>
<dbReference type="Proteomes" id="UP000093807">
    <property type="component" value="Unassembled WGS sequence"/>
</dbReference>
<evidence type="ECO:0000313" key="1">
    <source>
        <dbReference type="EMBL" id="OAZ03914.1"/>
    </source>
</evidence>
<sequence length="158" mass="18288">MKKTYLNILVLFSITFLSCEKKDAVVSSNFIHKWHSLDGQLTINSNNTFEYSRNNCISKSISKGKWKITNDTLVLNSFQPKGCYFIESFVVKPPKDTTSSIVSNYSVRIKNCKPNTGYVILKNEKFYITDSLLISKTSPYIYDKKLSEGYNFKRRSYK</sequence>
<organism evidence="1 2">
    <name type="scientific">Flavobacterium succinicans</name>
    <dbReference type="NCBI Taxonomy" id="29536"/>
    <lineage>
        <taxon>Bacteria</taxon>
        <taxon>Pseudomonadati</taxon>
        <taxon>Bacteroidota</taxon>
        <taxon>Flavobacteriia</taxon>
        <taxon>Flavobacteriales</taxon>
        <taxon>Flavobacteriaceae</taxon>
        <taxon>Flavobacterium</taxon>
    </lineage>
</organism>
<dbReference type="EMBL" id="JMTM01000046">
    <property type="protein sequence ID" value="OAZ03914.1"/>
    <property type="molecule type" value="Genomic_DNA"/>
</dbReference>
<keyword evidence="2" id="KW-1185">Reference proteome</keyword>
<reference evidence="1 2" key="1">
    <citation type="submission" date="2016-06" db="EMBL/GenBank/DDBJ databases">
        <title>Draft genome sequence of Flavobacterium succinicans strain DD5b.</title>
        <authorList>
            <person name="Poehlein A."/>
            <person name="Daniel R."/>
            <person name="Simeonova D.D."/>
        </authorList>
    </citation>
    <scope>NUCLEOTIDE SEQUENCE [LARGE SCALE GENOMIC DNA]</scope>
    <source>
        <strain evidence="1 2">DD5b</strain>
    </source>
</reference>
<dbReference type="AlphaFoldDB" id="A0A199XRG5"/>
<proteinExistence type="predicted"/>
<dbReference type="PROSITE" id="PS51257">
    <property type="entry name" value="PROKAR_LIPOPROTEIN"/>
    <property type="match status" value="1"/>
</dbReference>
<gene>
    <name evidence="1" type="ORF">FLB_16030</name>
</gene>
<name>A0A199XRG5_9FLAO</name>
<protein>
    <submittedName>
        <fullName evidence="1">Uncharacterized protein</fullName>
    </submittedName>
</protein>
<accession>A0A199XRG5</accession>
<dbReference type="PATRIC" id="fig|29536.5.peg.1682"/>
<dbReference type="OrthoDB" id="1256117at2"/>
<comment type="caution">
    <text evidence="1">The sequence shown here is derived from an EMBL/GenBank/DDBJ whole genome shotgun (WGS) entry which is preliminary data.</text>
</comment>
<evidence type="ECO:0000313" key="2">
    <source>
        <dbReference type="Proteomes" id="UP000093807"/>
    </source>
</evidence>